<evidence type="ECO:0008006" key="2">
    <source>
        <dbReference type="Google" id="ProtNLM"/>
    </source>
</evidence>
<sequence length="239" mass="26188">MRFRRFFSYGCLTLLTIAFCWGWAFLSFPSGLAQVPKLEALTEASLESSVKSVGPLEITAKKAYQEGQLTTAIALWKNLAAIYQKAERPLEAGRIYSYLALAYQQLGKGSLAQDAIAQAMALVENQTPDQTIWAEVLNTAGTLQLAQGNAQAALASWQEASQRATADQTLRLRSQINQGKALMALGLYPAACQHLLKTLDISESNCQTLSIEELNQRLLALSSQSNPFNTIWEHTSDVS</sequence>
<protein>
    <recommendedName>
        <fullName evidence="2">Tetratricopeptide repeat protein</fullName>
    </recommendedName>
</protein>
<dbReference type="Gene3D" id="1.25.40.10">
    <property type="entry name" value="Tetratricopeptide repeat domain"/>
    <property type="match status" value="1"/>
</dbReference>
<dbReference type="AlphaFoldDB" id="A0A977KU21"/>
<reference evidence="1" key="1">
    <citation type="submission" date="2021-04" db="EMBL/GenBank/DDBJ databases">
        <title>Genome sequence of Woronichinia naegeliana from Washington state freshwater lake bloom.</title>
        <authorList>
            <person name="Dreher T.W."/>
        </authorList>
    </citation>
    <scope>NUCLEOTIDE SEQUENCE</scope>
    <source>
        <strain evidence="1">WA131</strain>
    </source>
</reference>
<dbReference type="InterPro" id="IPR011990">
    <property type="entry name" value="TPR-like_helical_dom_sf"/>
</dbReference>
<dbReference type="SUPFAM" id="SSF48452">
    <property type="entry name" value="TPR-like"/>
    <property type="match status" value="1"/>
</dbReference>
<name>A0A977KU21_9CYAN</name>
<evidence type="ECO:0000313" key="1">
    <source>
        <dbReference type="EMBL" id="UXE59958.1"/>
    </source>
</evidence>
<organism evidence="1">
    <name type="scientific">Woronichinia naegeliana WA131</name>
    <dbReference type="NCBI Taxonomy" id="2824559"/>
    <lineage>
        <taxon>Bacteria</taxon>
        <taxon>Bacillati</taxon>
        <taxon>Cyanobacteriota</taxon>
        <taxon>Cyanophyceae</taxon>
        <taxon>Synechococcales</taxon>
        <taxon>Coelosphaeriaceae</taxon>
        <taxon>Woronichinia</taxon>
    </lineage>
</organism>
<gene>
    <name evidence="1" type="ORF">KA717_30375</name>
</gene>
<dbReference type="KEGG" id="wna:KA717_30375"/>
<dbReference type="SMART" id="SM00028">
    <property type="entry name" value="TPR"/>
    <property type="match status" value="3"/>
</dbReference>
<dbReference type="EMBL" id="CP073041">
    <property type="protein sequence ID" value="UXE59958.1"/>
    <property type="molecule type" value="Genomic_DNA"/>
</dbReference>
<dbReference type="Proteomes" id="UP001065613">
    <property type="component" value="Chromosome"/>
</dbReference>
<proteinExistence type="predicted"/>
<dbReference type="InterPro" id="IPR019734">
    <property type="entry name" value="TPR_rpt"/>
</dbReference>
<accession>A0A977KU21</accession>